<evidence type="ECO:0000313" key="3">
    <source>
        <dbReference type="Proteomes" id="UP001515660"/>
    </source>
</evidence>
<dbReference type="Proteomes" id="UP001515660">
    <property type="component" value="Unassembled WGS sequence"/>
</dbReference>
<protein>
    <recommendedName>
        <fullName evidence="4">Membrane protein YjdF</fullName>
    </recommendedName>
</protein>
<evidence type="ECO:0000256" key="1">
    <source>
        <dbReference type="SAM" id="Phobius"/>
    </source>
</evidence>
<dbReference type="InterPro" id="IPR014509">
    <property type="entry name" value="YjdF-like"/>
</dbReference>
<gene>
    <name evidence="2" type="ORF">G8O29_09745</name>
</gene>
<feature type="transmembrane region" description="Helical" evidence="1">
    <location>
        <begin position="165"/>
        <end position="184"/>
    </location>
</feature>
<sequence>MPAPSTIVLTGIRLLLAVEAVVAAWNGVLPAVFITLVALVLTVLPGKLASRVGLHLPPSFLAAIALFVLATLYLGEVYDFYDRFWWWDLVLHFGSAMGFGILGFLLVFMLFEGDRYAAPPWALGVLSFCLAMTVGVLWEIFEYAMDTLFGFNMMKSGLPDTMGDFIVNTLGALLASLAGVVYLLDRAGRLGAPFDLFIETNRARFRKLFTRKTKV</sequence>
<evidence type="ECO:0000313" key="2">
    <source>
        <dbReference type="EMBL" id="NHB77021.1"/>
    </source>
</evidence>
<accession>A0ABX0G732</accession>
<name>A0ABX0G732_9RHOB</name>
<dbReference type="EMBL" id="JAANHS010000006">
    <property type="protein sequence ID" value="NHB77021.1"/>
    <property type="molecule type" value="Genomic_DNA"/>
</dbReference>
<dbReference type="Pfam" id="PF09997">
    <property type="entry name" value="DUF2238"/>
    <property type="match status" value="1"/>
</dbReference>
<proteinExistence type="predicted"/>
<keyword evidence="3" id="KW-1185">Reference proteome</keyword>
<dbReference type="RefSeq" id="WP_166403047.1">
    <property type="nucleotide sequence ID" value="NZ_JAANHS010000006.1"/>
</dbReference>
<organism evidence="2 3">
    <name type="scientific">Rhodobacter calidifons</name>
    <dbReference type="NCBI Taxonomy" id="2715277"/>
    <lineage>
        <taxon>Bacteria</taxon>
        <taxon>Pseudomonadati</taxon>
        <taxon>Pseudomonadota</taxon>
        <taxon>Alphaproteobacteria</taxon>
        <taxon>Rhodobacterales</taxon>
        <taxon>Rhodobacter group</taxon>
        <taxon>Rhodobacter</taxon>
    </lineage>
</organism>
<reference evidence="2 3" key="1">
    <citation type="journal article" date="2022" name="Microorganisms">
        <title>Genome Sequence and Characterization of a Xanthorhodopsin-Containing, Aerobic Anoxygenic Phototrophic Rhodobacter Species, Isolated from Mesophilic Conditions at Yellowstone National Park.</title>
        <authorList>
            <person name="Kyndt J.A."/>
            <person name="Robertson S."/>
            <person name="Shoffstall I.B."/>
            <person name="Ramaley R.F."/>
            <person name="Meyer T.E."/>
        </authorList>
    </citation>
    <scope>NUCLEOTIDE SEQUENCE [LARGE SCALE GENOMIC DNA]</scope>
    <source>
        <strain evidence="2 3">M37P</strain>
    </source>
</reference>
<evidence type="ECO:0008006" key="4">
    <source>
        <dbReference type="Google" id="ProtNLM"/>
    </source>
</evidence>
<keyword evidence="1" id="KW-0472">Membrane</keyword>
<comment type="caution">
    <text evidence="2">The sequence shown here is derived from an EMBL/GenBank/DDBJ whole genome shotgun (WGS) entry which is preliminary data.</text>
</comment>
<keyword evidence="1" id="KW-0812">Transmembrane</keyword>
<keyword evidence="1" id="KW-1133">Transmembrane helix</keyword>
<feature type="transmembrane region" description="Helical" evidence="1">
    <location>
        <begin position="123"/>
        <end position="145"/>
    </location>
</feature>
<feature type="transmembrane region" description="Helical" evidence="1">
    <location>
        <begin position="30"/>
        <end position="48"/>
    </location>
</feature>
<feature type="transmembrane region" description="Helical" evidence="1">
    <location>
        <begin position="60"/>
        <end position="78"/>
    </location>
</feature>
<feature type="transmembrane region" description="Helical" evidence="1">
    <location>
        <begin position="84"/>
        <end position="111"/>
    </location>
</feature>